<organism evidence="1">
    <name type="scientific">Anguilla anguilla</name>
    <name type="common">European freshwater eel</name>
    <name type="synonym">Muraena anguilla</name>
    <dbReference type="NCBI Taxonomy" id="7936"/>
    <lineage>
        <taxon>Eukaryota</taxon>
        <taxon>Metazoa</taxon>
        <taxon>Chordata</taxon>
        <taxon>Craniata</taxon>
        <taxon>Vertebrata</taxon>
        <taxon>Euteleostomi</taxon>
        <taxon>Actinopterygii</taxon>
        <taxon>Neopterygii</taxon>
        <taxon>Teleostei</taxon>
        <taxon>Anguilliformes</taxon>
        <taxon>Anguillidae</taxon>
        <taxon>Anguilla</taxon>
    </lineage>
</organism>
<proteinExistence type="predicted"/>
<reference evidence="1" key="1">
    <citation type="submission" date="2014-11" db="EMBL/GenBank/DDBJ databases">
        <authorList>
            <person name="Amaro Gonzalez C."/>
        </authorList>
    </citation>
    <scope>NUCLEOTIDE SEQUENCE</scope>
</reference>
<protein>
    <submittedName>
        <fullName evidence="1">Uncharacterized protein</fullName>
    </submittedName>
</protein>
<evidence type="ECO:0000313" key="1">
    <source>
        <dbReference type="EMBL" id="JAH11689.1"/>
    </source>
</evidence>
<reference evidence="1" key="2">
    <citation type="journal article" date="2015" name="Fish Shellfish Immunol.">
        <title>Early steps in the European eel (Anguilla anguilla)-Vibrio vulnificus interaction in the gills: Role of the RtxA13 toxin.</title>
        <authorList>
            <person name="Callol A."/>
            <person name="Pajuelo D."/>
            <person name="Ebbesson L."/>
            <person name="Teles M."/>
            <person name="MacKenzie S."/>
            <person name="Amaro C."/>
        </authorList>
    </citation>
    <scope>NUCLEOTIDE SEQUENCE</scope>
</reference>
<sequence>MTYNFKYQSINAGFQEFSWQIKTEKEKYIHSRGVNTVTHRPYKGC</sequence>
<name>A0A0E9Q4K2_ANGAN</name>
<accession>A0A0E9Q4K2</accession>
<dbReference type="AlphaFoldDB" id="A0A0E9Q4K2"/>
<dbReference type="EMBL" id="GBXM01096888">
    <property type="protein sequence ID" value="JAH11689.1"/>
    <property type="molecule type" value="Transcribed_RNA"/>
</dbReference>